<dbReference type="PRINTS" id="PR00598">
    <property type="entry name" value="HTHMARR"/>
</dbReference>
<feature type="domain" description="HTH marR-type" evidence="1">
    <location>
        <begin position="39"/>
        <end position="175"/>
    </location>
</feature>
<evidence type="ECO:0000313" key="2">
    <source>
        <dbReference type="EMBL" id="GAA4474113.1"/>
    </source>
</evidence>
<keyword evidence="3" id="KW-1185">Reference proteome</keyword>
<protein>
    <submittedName>
        <fullName evidence="2">MarR family transcriptional regulator</fullName>
    </submittedName>
</protein>
<dbReference type="InterPro" id="IPR036388">
    <property type="entry name" value="WH-like_DNA-bd_sf"/>
</dbReference>
<sequence length="183" mass="20096">MKHCEPGRYDEPMPTSSAPGEDFVDHVRHQWAAAYPDVDAEPIEVLGRITRIGALALHQLDRALAGSGVSRVEFEILCALARSDRPLRASEVTTATMTSGASTTKHADRLARVGLVERLPFERDGRVVLLHLTDAGRAVVDQEFPARVDRDRRMLEGLTSDEQATLAALLRRVAANLEPGGWH</sequence>
<dbReference type="PROSITE" id="PS50995">
    <property type="entry name" value="HTH_MARR_2"/>
    <property type="match status" value="1"/>
</dbReference>
<dbReference type="PANTHER" id="PTHR33164">
    <property type="entry name" value="TRANSCRIPTIONAL REGULATOR, MARR FAMILY"/>
    <property type="match status" value="1"/>
</dbReference>
<dbReference type="InterPro" id="IPR036390">
    <property type="entry name" value="WH_DNA-bd_sf"/>
</dbReference>
<accession>A0ABP8NUW2</accession>
<dbReference type="EMBL" id="BAABFB010000022">
    <property type="protein sequence ID" value="GAA4474113.1"/>
    <property type="molecule type" value="Genomic_DNA"/>
</dbReference>
<dbReference type="InterPro" id="IPR039422">
    <property type="entry name" value="MarR/SlyA-like"/>
</dbReference>
<dbReference type="Gene3D" id="1.10.10.10">
    <property type="entry name" value="Winged helix-like DNA-binding domain superfamily/Winged helix DNA-binding domain"/>
    <property type="match status" value="1"/>
</dbReference>
<dbReference type="PANTHER" id="PTHR33164:SF104">
    <property type="entry name" value="TRANSCRIPTIONAL REGULATORY PROTEIN"/>
    <property type="match status" value="1"/>
</dbReference>
<dbReference type="Pfam" id="PF12802">
    <property type="entry name" value="MarR_2"/>
    <property type="match status" value="1"/>
</dbReference>
<proteinExistence type="predicted"/>
<dbReference type="InterPro" id="IPR000835">
    <property type="entry name" value="HTH_MarR-typ"/>
</dbReference>
<organism evidence="2 3">
    <name type="scientific">Rhodococcus olei</name>
    <dbReference type="NCBI Taxonomy" id="2161675"/>
    <lineage>
        <taxon>Bacteria</taxon>
        <taxon>Bacillati</taxon>
        <taxon>Actinomycetota</taxon>
        <taxon>Actinomycetes</taxon>
        <taxon>Mycobacteriales</taxon>
        <taxon>Nocardiaceae</taxon>
        <taxon>Rhodococcus</taxon>
    </lineage>
</organism>
<dbReference type="Proteomes" id="UP001501183">
    <property type="component" value="Unassembled WGS sequence"/>
</dbReference>
<evidence type="ECO:0000259" key="1">
    <source>
        <dbReference type="PROSITE" id="PS50995"/>
    </source>
</evidence>
<reference evidence="3" key="1">
    <citation type="journal article" date="2019" name="Int. J. Syst. Evol. Microbiol.">
        <title>The Global Catalogue of Microorganisms (GCM) 10K type strain sequencing project: providing services to taxonomists for standard genome sequencing and annotation.</title>
        <authorList>
            <consortium name="The Broad Institute Genomics Platform"/>
            <consortium name="The Broad Institute Genome Sequencing Center for Infectious Disease"/>
            <person name="Wu L."/>
            <person name="Ma J."/>
        </authorList>
    </citation>
    <scope>NUCLEOTIDE SEQUENCE [LARGE SCALE GENOMIC DNA]</scope>
    <source>
        <strain evidence="3">JCM 32206</strain>
    </source>
</reference>
<comment type="caution">
    <text evidence="2">The sequence shown here is derived from an EMBL/GenBank/DDBJ whole genome shotgun (WGS) entry which is preliminary data.</text>
</comment>
<gene>
    <name evidence="2" type="ORF">GCM10023094_09120</name>
</gene>
<name>A0ABP8NUW2_9NOCA</name>
<evidence type="ECO:0000313" key="3">
    <source>
        <dbReference type="Proteomes" id="UP001501183"/>
    </source>
</evidence>
<dbReference type="SMART" id="SM00347">
    <property type="entry name" value="HTH_MARR"/>
    <property type="match status" value="1"/>
</dbReference>
<dbReference type="SUPFAM" id="SSF46785">
    <property type="entry name" value="Winged helix' DNA-binding domain"/>
    <property type="match status" value="1"/>
</dbReference>